<dbReference type="InterPro" id="IPR013154">
    <property type="entry name" value="ADH-like_N"/>
</dbReference>
<feature type="domain" description="Alcohol dehydrogenase-like C-terminal" evidence="5">
    <location>
        <begin position="175"/>
        <end position="311"/>
    </location>
</feature>
<dbReference type="AlphaFoldDB" id="A0A7G9FMY6"/>
<dbReference type="Pfam" id="PF00107">
    <property type="entry name" value="ADH_zinc_N"/>
    <property type="match status" value="1"/>
</dbReference>
<keyword evidence="1 4" id="KW-0479">Metal-binding</keyword>
<evidence type="ECO:0000313" key="8">
    <source>
        <dbReference type="Proteomes" id="UP000515819"/>
    </source>
</evidence>
<dbReference type="Gene3D" id="3.90.180.10">
    <property type="entry name" value="Medium-chain alcohol dehydrogenases, catalytic domain"/>
    <property type="match status" value="1"/>
</dbReference>
<dbReference type="KEGG" id="wcp:H9Q76_00985"/>
<dbReference type="RefSeq" id="WP_249321387.1">
    <property type="nucleotide sequence ID" value="NZ_CP060632.1"/>
</dbReference>
<dbReference type="Pfam" id="PF08240">
    <property type="entry name" value="ADH_N"/>
    <property type="match status" value="1"/>
</dbReference>
<accession>A0A7G9FMY6</accession>
<keyword evidence="3" id="KW-0560">Oxidoreductase</keyword>
<evidence type="ECO:0000259" key="6">
    <source>
        <dbReference type="Pfam" id="PF08240"/>
    </source>
</evidence>
<reference evidence="7 8" key="1">
    <citation type="submission" date="2020-08" db="EMBL/GenBank/DDBJ databases">
        <authorList>
            <person name="Liu C."/>
            <person name="Sun Q."/>
        </authorList>
    </citation>
    <scope>NUCLEOTIDE SEQUENCE [LARGE SCALE GENOMIC DNA]</scope>
    <source>
        <strain evidence="7 8">NSJ-4</strain>
    </source>
</reference>
<evidence type="ECO:0000256" key="1">
    <source>
        <dbReference type="ARBA" id="ARBA00022723"/>
    </source>
</evidence>
<keyword evidence="8" id="KW-1185">Reference proteome</keyword>
<evidence type="ECO:0000256" key="3">
    <source>
        <dbReference type="ARBA" id="ARBA00023002"/>
    </source>
</evidence>
<dbReference type="CDD" id="cd08236">
    <property type="entry name" value="sugar_DH"/>
    <property type="match status" value="1"/>
</dbReference>
<dbReference type="InterPro" id="IPR013149">
    <property type="entry name" value="ADH-like_C"/>
</dbReference>
<dbReference type="PROSITE" id="PS00059">
    <property type="entry name" value="ADH_ZINC"/>
    <property type="match status" value="1"/>
</dbReference>
<gene>
    <name evidence="7" type="ORF">H9Q76_00985</name>
</gene>
<dbReference type="GO" id="GO:0016491">
    <property type="term" value="F:oxidoreductase activity"/>
    <property type="evidence" value="ECO:0007669"/>
    <property type="project" value="UniProtKB-KW"/>
</dbReference>
<protein>
    <submittedName>
        <fullName evidence="7">Galactitol-1-phosphate 5-dehydrogenase</fullName>
    </submittedName>
</protein>
<comment type="cofactor">
    <cofactor evidence="4">
        <name>Zn(2+)</name>
        <dbReference type="ChEBI" id="CHEBI:29105"/>
    </cofactor>
</comment>
<dbReference type="GO" id="GO:0008270">
    <property type="term" value="F:zinc ion binding"/>
    <property type="evidence" value="ECO:0007669"/>
    <property type="project" value="InterPro"/>
</dbReference>
<evidence type="ECO:0000313" key="7">
    <source>
        <dbReference type="EMBL" id="QNL99917.1"/>
    </source>
</evidence>
<dbReference type="SUPFAM" id="SSF50129">
    <property type="entry name" value="GroES-like"/>
    <property type="match status" value="1"/>
</dbReference>
<organism evidence="7 8">
    <name type="scientific">Wujia chipingensis</name>
    <dbReference type="NCBI Taxonomy" id="2763670"/>
    <lineage>
        <taxon>Bacteria</taxon>
        <taxon>Bacillati</taxon>
        <taxon>Bacillota</taxon>
        <taxon>Clostridia</taxon>
        <taxon>Lachnospirales</taxon>
        <taxon>Lachnospiraceae</taxon>
        <taxon>Wujia</taxon>
    </lineage>
</organism>
<evidence type="ECO:0000256" key="2">
    <source>
        <dbReference type="ARBA" id="ARBA00022833"/>
    </source>
</evidence>
<proteinExistence type="inferred from homology"/>
<dbReference type="InterPro" id="IPR011032">
    <property type="entry name" value="GroES-like_sf"/>
</dbReference>
<dbReference type="EMBL" id="CP060632">
    <property type="protein sequence ID" value="QNL99917.1"/>
    <property type="molecule type" value="Genomic_DNA"/>
</dbReference>
<comment type="similarity">
    <text evidence="4">Belongs to the zinc-containing alcohol dehydrogenase family.</text>
</comment>
<dbReference type="SUPFAM" id="SSF51735">
    <property type="entry name" value="NAD(P)-binding Rossmann-fold domains"/>
    <property type="match status" value="1"/>
</dbReference>
<dbReference type="InterPro" id="IPR050129">
    <property type="entry name" value="Zn_alcohol_dh"/>
</dbReference>
<dbReference type="PANTHER" id="PTHR43401:SF2">
    <property type="entry name" value="L-THREONINE 3-DEHYDROGENASE"/>
    <property type="match status" value="1"/>
</dbReference>
<evidence type="ECO:0000256" key="4">
    <source>
        <dbReference type="RuleBase" id="RU361277"/>
    </source>
</evidence>
<dbReference type="InterPro" id="IPR036291">
    <property type="entry name" value="NAD(P)-bd_dom_sf"/>
</dbReference>
<dbReference type="Gene3D" id="3.40.50.720">
    <property type="entry name" value="NAD(P)-binding Rossmann-like Domain"/>
    <property type="match status" value="1"/>
</dbReference>
<feature type="domain" description="Alcohol dehydrogenase-like N-terminal" evidence="6">
    <location>
        <begin position="24"/>
        <end position="132"/>
    </location>
</feature>
<keyword evidence="2 4" id="KW-0862">Zinc</keyword>
<evidence type="ECO:0000259" key="5">
    <source>
        <dbReference type="Pfam" id="PF00107"/>
    </source>
</evidence>
<name>A0A7G9FMY6_9FIRM</name>
<dbReference type="InterPro" id="IPR002328">
    <property type="entry name" value="ADH_Zn_CS"/>
</dbReference>
<dbReference type="Proteomes" id="UP000515819">
    <property type="component" value="Chromosome"/>
</dbReference>
<dbReference type="PANTHER" id="PTHR43401">
    <property type="entry name" value="L-THREONINE 3-DEHYDROGENASE"/>
    <property type="match status" value="1"/>
</dbReference>
<sequence>MKAWILHNPNNMTYEETEKPQPKSDEVLVAVKAAGICGSDIPRAFVTGAHVHPIIIGHEFSGQVCACGTDVDAKWQGKPVGIFPLIPCGTCGPCQKKQYQMCRNYNYLGSRCDGGFAEYVAVPEKNLLELPEGVTYEQAAMLEPMAVSVHAMRKGMALAGDISKSRVAIWGLGTIGLLLTMFLKDAGVKDLYVIGNKDAQKLHVGELGIPEENFCDSRKEDAAAWLMKRTDGVGVDLFFECVGKNETVQHAVELSAPGGSIVFVGNPYSDMTLPKAVYWKILRNELRVSGTWNSSFTGSEDDDWHYVVRALAEGRVHPEKLITHRLPMEQLMQGLTIMRDKTEDYVKIMGVNE</sequence>